<name>A0A4Y2F078_ARAVE</name>
<evidence type="ECO:0000313" key="2">
    <source>
        <dbReference type="Proteomes" id="UP000499080"/>
    </source>
</evidence>
<sequence length="120" mass="13575">MMHFIIIPFLVREGHKQIFLANCTKKNSSKHILMMGNKQLLIVPVTFASGGLQFDPGNNLSGESNRGIERRKIIHLEVDAYRQLPLDLIYLSSSCLRVVLTVMSYVVATCQAYQTFNSFP</sequence>
<dbReference type="AlphaFoldDB" id="A0A4Y2F078"/>
<gene>
    <name evidence="1" type="ORF">AVEN_79831_1</name>
</gene>
<keyword evidence="2" id="KW-1185">Reference proteome</keyword>
<accession>A0A4Y2F078</accession>
<evidence type="ECO:0000313" key="1">
    <source>
        <dbReference type="EMBL" id="GBM33938.1"/>
    </source>
</evidence>
<dbReference type="EMBL" id="BGPR01000746">
    <property type="protein sequence ID" value="GBM33938.1"/>
    <property type="molecule type" value="Genomic_DNA"/>
</dbReference>
<dbReference type="Proteomes" id="UP000499080">
    <property type="component" value="Unassembled WGS sequence"/>
</dbReference>
<reference evidence="1 2" key="1">
    <citation type="journal article" date="2019" name="Sci. Rep.">
        <title>Orb-weaving spider Araneus ventricosus genome elucidates the spidroin gene catalogue.</title>
        <authorList>
            <person name="Kono N."/>
            <person name="Nakamura H."/>
            <person name="Ohtoshi R."/>
            <person name="Moran D.A.P."/>
            <person name="Shinohara A."/>
            <person name="Yoshida Y."/>
            <person name="Fujiwara M."/>
            <person name="Mori M."/>
            <person name="Tomita M."/>
            <person name="Arakawa K."/>
        </authorList>
    </citation>
    <scope>NUCLEOTIDE SEQUENCE [LARGE SCALE GENOMIC DNA]</scope>
</reference>
<dbReference type="OrthoDB" id="10563028at2759"/>
<proteinExistence type="predicted"/>
<organism evidence="1 2">
    <name type="scientific">Araneus ventricosus</name>
    <name type="common">Orbweaver spider</name>
    <name type="synonym">Epeira ventricosa</name>
    <dbReference type="NCBI Taxonomy" id="182803"/>
    <lineage>
        <taxon>Eukaryota</taxon>
        <taxon>Metazoa</taxon>
        <taxon>Ecdysozoa</taxon>
        <taxon>Arthropoda</taxon>
        <taxon>Chelicerata</taxon>
        <taxon>Arachnida</taxon>
        <taxon>Araneae</taxon>
        <taxon>Araneomorphae</taxon>
        <taxon>Entelegynae</taxon>
        <taxon>Araneoidea</taxon>
        <taxon>Araneidae</taxon>
        <taxon>Araneus</taxon>
    </lineage>
</organism>
<protein>
    <submittedName>
        <fullName evidence="1">Uncharacterized protein</fullName>
    </submittedName>
</protein>
<comment type="caution">
    <text evidence="1">The sequence shown here is derived from an EMBL/GenBank/DDBJ whole genome shotgun (WGS) entry which is preliminary data.</text>
</comment>